<dbReference type="GeneID" id="56461321"/>
<evidence type="ECO:0000313" key="7">
    <source>
        <dbReference type="Proteomes" id="UP000273809"/>
    </source>
</evidence>
<dbReference type="GO" id="GO:0008768">
    <property type="term" value="F:UDP-sugar diphosphatase activity"/>
    <property type="evidence" value="ECO:0007669"/>
    <property type="project" value="TreeGrafter"/>
</dbReference>
<dbReference type="Pfam" id="PF00293">
    <property type="entry name" value="NUDIX"/>
    <property type="match status" value="1"/>
</dbReference>
<dbReference type="InterPro" id="IPR015797">
    <property type="entry name" value="NUDIX_hydrolase-like_dom_sf"/>
</dbReference>
<dbReference type="PROSITE" id="PS51462">
    <property type="entry name" value="NUDIX"/>
    <property type="match status" value="1"/>
</dbReference>
<feature type="domain" description="Nudix hydrolase" evidence="5">
    <location>
        <begin position="39"/>
        <end position="179"/>
    </location>
</feature>
<dbReference type="PANTHER" id="PTHR11839">
    <property type="entry name" value="UDP/ADP-SUGAR PYROPHOSPHATASE"/>
    <property type="match status" value="1"/>
</dbReference>
<proteinExistence type="predicted"/>
<dbReference type="Proteomes" id="UP000273809">
    <property type="component" value="Chromosome"/>
</dbReference>
<evidence type="ECO:0000259" key="5">
    <source>
        <dbReference type="PROSITE" id="PS51462"/>
    </source>
</evidence>
<feature type="binding site" evidence="3">
    <location>
        <position position="150"/>
    </location>
    <ligand>
        <name>Mg(2+)</name>
        <dbReference type="ChEBI" id="CHEBI:18420"/>
        <label>1</label>
    </ligand>
</feature>
<evidence type="ECO:0000256" key="3">
    <source>
        <dbReference type="PIRSR" id="PIRSR604385-2"/>
    </source>
</evidence>
<evidence type="ECO:0000256" key="4">
    <source>
        <dbReference type="PIRSR" id="PIRSR604385-3"/>
    </source>
</evidence>
<dbReference type="NCBIfam" id="TIGR00052">
    <property type="entry name" value="nudix-type nucleoside diphosphatase, YffH/AdpP family"/>
    <property type="match status" value="1"/>
</dbReference>
<dbReference type="Gene3D" id="3.90.79.10">
    <property type="entry name" value="Nucleoside Triphosphate Pyrophosphohydrolase"/>
    <property type="match status" value="1"/>
</dbReference>
<comment type="cofactor">
    <cofactor evidence="1 3">
        <name>Mg(2+)</name>
        <dbReference type="ChEBI" id="CHEBI:18420"/>
    </cofactor>
</comment>
<evidence type="ECO:0000256" key="2">
    <source>
        <dbReference type="ARBA" id="ARBA00022801"/>
    </source>
</evidence>
<feature type="binding site" evidence="3">
    <location>
        <position position="81"/>
    </location>
    <ligand>
        <name>Mg(2+)</name>
        <dbReference type="ChEBI" id="CHEBI:18420"/>
        <label>1</label>
    </ligand>
</feature>
<dbReference type="EMBL" id="CP032823">
    <property type="protein sequence ID" value="AYJ80232.1"/>
    <property type="molecule type" value="Genomic_DNA"/>
</dbReference>
<dbReference type="GO" id="GO:0019693">
    <property type="term" value="P:ribose phosphate metabolic process"/>
    <property type="evidence" value="ECO:0007669"/>
    <property type="project" value="TreeGrafter"/>
</dbReference>
<dbReference type="GO" id="GO:0046872">
    <property type="term" value="F:metal ion binding"/>
    <property type="evidence" value="ECO:0007669"/>
    <property type="project" value="UniProtKB-KW"/>
</dbReference>
<feature type="short sequence motif" description="Nudix box" evidence="4">
    <location>
        <begin position="82"/>
        <end position="104"/>
    </location>
</feature>
<sequence length="194" mass="22540">MNNIIEDLKISPLKETNYIKPLKVNFTLNGIKKSWEAVRSHDSVSILLYHEEKKAFLFVKQFRIPVYLNDNNIKYTYELCAGLVDKDKSIEEIAIEEIDEECGYKVELKNLQKITSFFTNVGISGAKQYLFFATICENQKLHSGGGINDEQIELYFLNVDDIDSFIFDETKAKTPGLIFSLYWFLKNKKELELK</sequence>
<evidence type="ECO:0000256" key="1">
    <source>
        <dbReference type="ARBA" id="ARBA00001946"/>
    </source>
</evidence>
<dbReference type="GO" id="GO:0006753">
    <property type="term" value="P:nucleoside phosphate metabolic process"/>
    <property type="evidence" value="ECO:0007669"/>
    <property type="project" value="TreeGrafter"/>
</dbReference>
<dbReference type="InterPro" id="IPR004385">
    <property type="entry name" value="NDP_pyrophosphatase"/>
</dbReference>
<feature type="binding site" evidence="3">
    <location>
        <position position="97"/>
    </location>
    <ligand>
        <name>Mg(2+)</name>
        <dbReference type="ChEBI" id="CHEBI:18420"/>
        <label>1</label>
    </ligand>
</feature>
<name>A0AAD0TZT0_9BACT</name>
<dbReference type="KEGG" id="acre:ACRYA_1106"/>
<dbReference type="SUPFAM" id="SSF55811">
    <property type="entry name" value="Nudix"/>
    <property type="match status" value="1"/>
</dbReference>
<keyword evidence="2" id="KW-0378">Hydrolase</keyword>
<keyword evidence="3" id="KW-0479">Metal-binding</keyword>
<evidence type="ECO:0000313" key="6">
    <source>
        <dbReference type="EMBL" id="AYJ80232.1"/>
    </source>
</evidence>
<dbReference type="InterPro" id="IPR000086">
    <property type="entry name" value="NUDIX_hydrolase_dom"/>
</dbReference>
<accession>A0AAD0TZT0</accession>
<keyword evidence="3" id="KW-0460">Magnesium</keyword>
<organism evidence="6 7">
    <name type="scientific">Aliarcobacter cryaerophilus ATCC 43158</name>
    <dbReference type="NCBI Taxonomy" id="1032070"/>
    <lineage>
        <taxon>Bacteria</taxon>
        <taxon>Pseudomonadati</taxon>
        <taxon>Campylobacterota</taxon>
        <taxon>Epsilonproteobacteria</taxon>
        <taxon>Campylobacterales</taxon>
        <taxon>Arcobacteraceae</taxon>
        <taxon>Aliarcobacter</taxon>
    </lineage>
</organism>
<reference evidence="6 7" key="1">
    <citation type="submission" date="2018-10" db="EMBL/GenBank/DDBJ databases">
        <title>Complete genome sequences of Arcobacter cryaerophilus strains ATCC 43158 and ATCC 49615.</title>
        <authorList>
            <person name="Miller W.G."/>
            <person name="Yee E."/>
            <person name="Bono J.L."/>
        </authorList>
    </citation>
    <scope>NUCLEOTIDE SEQUENCE [LARGE SCALE GENOMIC DNA]</scope>
    <source>
        <strain evidence="6 7">ATCC 43158</strain>
    </source>
</reference>
<protein>
    <submittedName>
        <fullName evidence="6">Nudix-type nucleoside diphosphatase, YffH/AdpP family</fullName>
    </submittedName>
</protein>
<dbReference type="AlphaFoldDB" id="A0AAD0TZT0"/>
<gene>
    <name evidence="6" type="ORF">ACRYA_1106</name>
</gene>
<dbReference type="RefSeq" id="WP_105917296.1">
    <property type="nucleotide sequence ID" value="NZ_CP021072.1"/>
</dbReference>
<feature type="binding site" evidence="3">
    <location>
        <position position="101"/>
    </location>
    <ligand>
        <name>Mg(2+)</name>
        <dbReference type="ChEBI" id="CHEBI:18420"/>
        <label>1</label>
    </ligand>
</feature>
<dbReference type="CDD" id="cd18887">
    <property type="entry name" value="NUDIX_UGPPase_Nudt14"/>
    <property type="match status" value="1"/>
</dbReference>
<dbReference type="PANTHER" id="PTHR11839:SF15">
    <property type="entry name" value="URIDINE DIPHOSPHATE GLUCOSE PYROPHOSPHATASE NUDT14"/>
    <property type="match status" value="1"/>
</dbReference>